<accession>A0ABY6LE91</accession>
<dbReference type="InterPro" id="IPR036397">
    <property type="entry name" value="RNaseH_sf"/>
</dbReference>
<dbReference type="PANTHER" id="PTHR46060:SF2">
    <property type="entry name" value="HISTONE-LYSINE N-METHYLTRANSFERASE SETMAR"/>
    <property type="match status" value="1"/>
</dbReference>
<organism evidence="1 2">
    <name type="scientific">Cordylochernes scorpioides</name>
    <dbReference type="NCBI Taxonomy" id="51811"/>
    <lineage>
        <taxon>Eukaryota</taxon>
        <taxon>Metazoa</taxon>
        <taxon>Ecdysozoa</taxon>
        <taxon>Arthropoda</taxon>
        <taxon>Chelicerata</taxon>
        <taxon>Arachnida</taxon>
        <taxon>Pseudoscorpiones</taxon>
        <taxon>Cheliferoidea</taxon>
        <taxon>Chernetidae</taxon>
        <taxon>Cordylochernes</taxon>
    </lineage>
</organism>
<dbReference type="EMBL" id="CP092878">
    <property type="protein sequence ID" value="UYV78571.1"/>
    <property type="molecule type" value="Genomic_DNA"/>
</dbReference>
<protein>
    <recommendedName>
        <fullName evidence="3">Transposase</fullName>
    </recommendedName>
</protein>
<gene>
    <name evidence="1" type="ORF">LAZ67_16002036</name>
</gene>
<dbReference type="Proteomes" id="UP001235939">
    <property type="component" value="Chromosome 16"/>
</dbReference>
<reference evidence="1 2" key="1">
    <citation type="submission" date="2022-01" db="EMBL/GenBank/DDBJ databases">
        <title>A chromosomal length assembly of Cordylochernes scorpioides.</title>
        <authorList>
            <person name="Zeh D."/>
            <person name="Zeh J."/>
        </authorList>
    </citation>
    <scope>NUCLEOTIDE SEQUENCE [LARGE SCALE GENOMIC DNA]</scope>
    <source>
        <strain evidence="1">IN4F17</strain>
        <tissue evidence="1">Whole Body</tissue>
    </source>
</reference>
<name>A0ABY6LE91_9ARAC</name>
<keyword evidence="2" id="KW-1185">Reference proteome</keyword>
<dbReference type="PANTHER" id="PTHR46060">
    <property type="entry name" value="MARINER MOS1 TRANSPOSASE-LIKE PROTEIN"/>
    <property type="match status" value="1"/>
</dbReference>
<dbReference type="Gene3D" id="3.30.420.10">
    <property type="entry name" value="Ribonuclease H-like superfamily/Ribonuclease H"/>
    <property type="match status" value="1"/>
</dbReference>
<evidence type="ECO:0000313" key="2">
    <source>
        <dbReference type="Proteomes" id="UP001235939"/>
    </source>
</evidence>
<proteinExistence type="predicted"/>
<dbReference type="InterPro" id="IPR052709">
    <property type="entry name" value="Transposase-MT_Hybrid"/>
</dbReference>
<evidence type="ECO:0000313" key="1">
    <source>
        <dbReference type="EMBL" id="UYV78571.1"/>
    </source>
</evidence>
<sequence length="280" mass="32223">MAQPFCQLNPLWQIVKIPLDPVWISWNKVRPRLTRAISPKPWSLGGRFSVCQSWCCGFVTDTRPLVVATGEASSSEITTRRWCQKFKVGDFGLEDQDGRGRRSTFKNEDIKSHIESNNTRTVREMRTQNPSKTKLASKADNAHCLVVICWIIAYRFLYSGETASEIVIKMPSLVNRKGVILLHDNARSQSSFTKQQIIAQLNYEALAHPPYSPDLSPTDIHFFKHLDYSFHGKQLINRRDLENAFLDLLTSRQPNFYENGIKMLLSRWHKCRDSNGAYFV</sequence>
<evidence type="ECO:0008006" key="3">
    <source>
        <dbReference type="Google" id="ProtNLM"/>
    </source>
</evidence>